<feature type="region of interest" description="Disordered" evidence="1">
    <location>
        <begin position="1"/>
        <end position="56"/>
    </location>
</feature>
<evidence type="ECO:0000313" key="3">
    <source>
        <dbReference type="Proteomes" id="UP000653454"/>
    </source>
</evidence>
<organism evidence="2 3">
    <name type="scientific">Plutella xylostella</name>
    <name type="common">Diamondback moth</name>
    <name type="synonym">Plutella maculipennis</name>
    <dbReference type="NCBI Taxonomy" id="51655"/>
    <lineage>
        <taxon>Eukaryota</taxon>
        <taxon>Metazoa</taxon>
        <taxon>Ecdysozoa</taxon>
        <taxon>Arthropoda</taxon>
        <taxon>Hexapoda</taxon>
        <taxon>Insecta</taxon>
        <taxon>Pterygota</taxon>
        <taxon>Neoptera</taxon>
        <taxon>Endopterygota</taxon>
        <taxon>Lepidoptera</taxon>
        <taxon>Glossata</taxon>
        <taxon>Ditrysia</taxon>
        <taxon>Yponomeutoidea</taxon>
        <taxon>Plutellidae</taxon>
        <taxon>Plutella</taxon>
    </lineage>
</organism>
<dbReference type="Proteomes" id="UP000653454">
    <property type="component" value="Unassembled WGS sequence"/>
</dbReference>
<sequence>MLSSDGRSPPGSATAAPDLEMRSKQQPRPSYRWLNTNETAQTGEGGVTSPEISFRL</sequence>
<dbReference type="EMBL" id="CAJHNJ030000004">
    <property type="protein sequence ID" value="CAG9097197.1"/>
    <property type="molecule type" value="Genomic_DNA"/>
</dbReference>
<dbReference type="AlphaFoldDB" id="A0A8S4DH82"/>
<accession>A0A8S4DH82</accession>
<feature type="compositionally biased region" description="Polar residues" evidence="1">
    <location>
        <begin position="24"/>
        <end position="42"/>
    </location>
</feature>
<comment type="caution">
    <text evidence="2">The sequence shown here is derived from an EMBL/GenBank/DDBJ whole genome shotgun (WGS) entry which is preliminary data.</text>
</comment>
<gene>
    <name evidence="2" type="ORF">PLXY2_LOCUS1851</name>
</gene>
<protein>
    <submittedName>
        <fullName evidence="2">(diamondback moth) hypothetical protein</fullName>
    </submittedName>
</protein>
<name>A0A8S4DH82_PLUXY</name>
<evidence type="ECO:0000313" key="2">
    <source>
        <dbReference type="EMBL" id="CAG9097197.1"/>
    </source>
</evidence>
<keyword evidence="3" id="KW-1185">Reference proteome</keyword>
<reference evidence="2" key="1">
    <citation type="submission" date="2020-11" db="EMBL/GenBank/DDBJ databases">
        <authorList>
            <person name="Whiteford S."/>
        </authorList>
    </citation>
    <scope>NUCLEOTIDE SEQUENCE</scope>
</reference>
<proteinExistence type="predicted"/>
<evidence type="ECO:0000256" key="1">
    <source>
        <dbReference type="SAM" id="MobiDB-lite"/>
    </source>
</evidence>